<evidence type="ECO:0000313" key="5">
    <source>
        <dbReference type="Proteomes" id="UP000554054"/>
    </source>
</evidence>
<dbReference type="EMBL" id="JACCAE010000001">
    <property type="protein sequence ID" value="NYF99123.1"/>
    <property type="molecule type" value="Genomic_DNA"/>
</dbReference>
<comment type="similarity">
    <text evidence="1">Belongs to the PGI/PMI family.</text>
</comment>
<dbReference type="Pfam" id="PF10432">
    <property type="entry name" value="bact-PGI_C"/>
    <property type="match status" value="1"/>
</dbReference>
<accession>A0A852VWT9</accession>
<dbReference type="InterPro" id="IPR019490">
    <property type="entry name" value="Glu6P/Mann6P_isomerase_C"/>
</dbReference>
<dbReference type="AlphaFoldDB" id="A0A852VWT9"/>
<dbReference type="RefSeq" id="WP_185991865.1">
    <property type="nucleotide sequence ID" value="NZ_JACCAE010000001.1"/>
</dbReference>
<dbReference type="GO" id="GO:0097367">
    <property type="term" value="F:carbohydrate derivative binding"/>
    <property type="evidence" value="ECO:0007669"/>
    <property type="project" value="InterPro"/>
</dbReference>
<reference evidence="4 5" key="1">
    <citation type="submission" date="2020-07" db="EMBL/GenBank/DDBJ databases">
        <title>Sequencing the genomes of 1000 actinobacteria strains.</title>
        <authorList>
            <person name="Klenk H.-P."/>
        </authorList>
    </citation>
    <scope>NUCLEOTIDE SEQUENCE [LARGE SCALE GENOMIC DNA]</scope>
    <source>
        <strain evidence="4 5">DSM 26154</strain>
    </source>
</reference>
<gene>
    <name evidence="4" type="ORF">BJY20_002515</name>
</gene>
<evidence type="ECO:0000256" key="1">
    <source>
        <dbReference type="ARBA" id="ARBA00010523"/>
    </source>
</evidence>
<dbReference type="InterPro" id="IPR046348">
    <property type="entry name" value="SIS_dom_sf"/>
</dbReference>
<dbReference type="InterPro" id="IPR001347">
    <property type="entry name" value="SIS_dom"/>
</dbReference>
<dbReference type="PROSITE" id="PS51464">
    <property type="entry name" value="SIS"/>
    <property type="match status" value="1"/>
</dbReference>
<evidence type="ECO:0000313" key="4">
    <source>
        <dbReference type="EMBL" id="NYF99123.1"/>
    </source>
</evidence>
<evidence type="ECO:0000256" key="2">
    <source>
        <dbReference type="ARBA" id="ARBA00023235"/>
    </source>
</evidence>
<dbReference type="GO" id="GO:1901135">
    <property type="term" value="P:carbohydrate derivative metabolic process"/>
    <property type="evidence" value="ECO:0007669"/>
    <property type="project" value="InterPro"/>
</dbReference>
<organism evidence="4 5">
    <name type="scientific">Janibacter cremeus</name>
    <dbReference type="NCBI Taxonomy" id="1285192"/>
    <lineage>
        <taxon>Bacteria</taxon>
        <taxon>Bacillati</taxon>
        <taxon>Actinomycetota</taxon>
        <taxon>Actinomycetes</taxon>
        <taxon>Micrococcales</taxon>
        <taxon>Intrasporangiaceae</taxon>
        <taxon>Janibacter</taxon>
    </lineage>
</organism>
<protein>
    <recommendedName>
        <fullName evidence="3">SIS domain-containing protein</fullName>
    </recommendedName>
</protein>
<dbReference type="Gene3D" id="3.40.50.10490">
    <property type="entry name" value="Glucose-6-phosphate isomerase like protein, domain 1"/>
    <property type="match status" value="2"/>
</dbReference>
<evidence type="ECO:0000259" key="3">
    <source>
        <dbReference type="PROSITE" id="PS51464"/>
    </source>
</evidence>
<comment type="caution">
    <text evidence="4">The sequence shown here is derived from an EMBL/GenBank/DDBJ whole genome shotgun (WGS) entry which is preliminary data.</text>
</comment>
<dbReference type="GO" id="GO:0004476">
    <property type="term" value="F:mannose-6-phosphate isomerase activity"/>
    <property type="evidence" value="ECO:0007669"/>
    <property type="project" value="InterPro"/>
</dbReference>
<dbReference type="Proteomes" id="UP000554054">
    <property type="component" value="Unassembled WGS sequence"/>
</dbReference>
<name>A0A852VWT9_9MICO</name>
<keyword evidence="2" id="KW-0413">Isomerase</keyword>
<dbReference type="GO" id="GO:0004347">
    <property type="term" value="F:glucose-6-phosphate isomerase activity"/>
    <property type="evidence" value="ECO:0007669"/>
    <property type="project" value="InterPro"/>
</dbReference>
<dbReference type="GO" id="GO:0005975">
    <property type="term" value="P:carbohydrate metabolic process"/>
    <property type="evidence" value="ECO:0007669"/>
    <property type="project" value="InterPro"/>
</dbReference>
<proteinExistence type="inferred from homology"/>
<sequence>MSPFDETLLDDEERRHAIDASDMLRALAGAGAQVRRAVTLSQESDLERVAGGERPRAVHVAAVGGSEAVASVLDLLVSHRSPVLLTADGSGPLPGWVGALDLVIAVSKSGRAEGPVRQAREAGRRGAHVLTIGAPDSPLASAAAAARGVHVPIDSGTGHSRTALWSLLVPAVLATSVCGVIDVSASVLLAVADRLDAQAEACRPDAEHFVNPAKSLATDLSEIAPVVLGDGPVTGVAARRTSAMLARTSRVPSTWGRLPDAASQVVACLSGPLAGSGTTAPDGGRDIFADPYLDGPARPALGLVLLRDPVPTHDDDPRAVERHNTAQSVADQAEGSGVRVLAQVAGPGHDLERLADHIALTDFASTYLAIGHGFDPASAPGIDDLHLPRKASE</sequence>
<keyword evidence="5" id="KW-1185">Reference proteome</keyword>
<dbReference type="SUPFAM" id="SSF53697">
    <property type="entry name" value="SIS domain"/>
    <property type="match status" value="1"/>
</dbReference>
<feature type="domain" description="SIS" evidence="3">
    <location>
        <begin position="45"/>
        <end position="183"/>
    </location>
</feature>